<name>A0A8X6NGB3_NEPPI</name>
<dbReference type="AlphaFoldDB" id="A0A8X6NGB3"/>
<keyword evidence="2" id="KW-1185">Reference proteome</keyword>
<proteinExistence type="predicted"/>
<gene>
    <name evidence="1" type="ORF">NPIL_410441</name>
</gene>
<dbReference type="Proteomes" id="UP000887013">
    <property type="component" value="Unassembled WGS sequence"/>
</dbReference>
<evidence type="ECO:0000313" key="2">
    <source>
        <dbReference type="Proteomes" id="UP000887013"/>
    </source>
</evidence>
<dbReference type="EMBL" id="BMAW01057576">
    <property type="protein sequence ID" value="GFT11746.1"/>
    <property type="molecule type" value="Genomic_DNA"/>
</dbReference>
<protein>
    <submittedName>
        <fullName evidence="1">Uncharacterized protein</fullName>
    </submittedName>
</protein>
<reference evidence="1" key="1">
    <citation type="submission" date="2020-08" db="EMBL/GenBank/DDBJ databases">
        <title>Multicomponent nature underlies the extraordinary mechanical properties of spider dragline silk.</title>
        <authorList>
            <person name="Kono N."/>
            <person name="Nakamura H."/>
            <person name="Mori M."/>
            <person name="Yoshida Y."/>
            <person name="Ohtoshi R."/>
            <person name="Malay A.D."/>
            <person name="Moran D.A.P."/>
            <person name="Tomita M."/>
            <person name="Numata K."/>
            <person name="Arakawa K."/>
        </authorList>
    </citation>
    <scope>NUCLEOTIDE SEQUENCE</scope>
</reference>
<dbReference type="OrthoDB" id="10493861at2759"/>
<comment type="caution">
    <text evidence="1">The sequence shown here is derived from an EMBL/GenBank/DDBJ whole genome shotgun (WGS) entry which is preliminary data.</text>
</comment>
<sequence>MTEESISPGWYYGLMDRGALFRLEDISPKPRRGFKEKGLRCRGRGVWYGLKKTETKISSVKKRIRKEEKKAGWREKKIRLNYNAPNSFFLYAGCPL</sequence>
<organism evidence="1 2">
    <name type="scientific">Nephila pilipes</name>
    <name type="common">Giant wood spider</name>
    <name type="synonym">Nephila maculata</name>
    <dbReference type="NCBI Taxonomy" id="299642"/>
    <lineage>
        <taxon>Eukaryota</taxon>
        <taxon>Metazoa</taxon>
        <taxon>Ecdysozoa</taxon>
        <taxon>Arthropoda</taxon>
        <taxon>Chelicerata</taxon>
        <taxon>Arachnida</taxon>
        <taxon>Araneae</taxon>
        <taxon>Araneomorphae</taxon>
        <taxon>Entelegynae</taxon>
        <taxon>Araneoidea</taxon>
        <taxon>Nephilidae</taxon>
        <taxon>Nephila</taxon>
    </lineage>
</organism>
<accession>A0A8X6NGB3</accession>
<evidence type="ECO:0000313" key="1">
    <source>
        <dbReference type="EMBL" id="GFT11746.1"/>
    </source>
</evidence>